<evidence type="ECO:0000313" key="12">
    <source>
        <dbReference type="Proteomes" id="UP000199155"/>
    </source>
</evidence>
<accession>A0A1G9E0P3</accession>
<evidence type="ECO:0000256" key="7">
    <source>
        <dbReference type="ARBA" id="ARBA00023136"/>
    </source>
</evidence>
<evidence type="ECO:0000256" key="9">
    <source>
        <dbReference type="SAM" id="Phobius"/>
    </source>
</evidence>
<feature type="transmembrane region" description="Helical" evidence="9">
    <location>
        <begin position="119"/>
        <end position="141"/>
    </location>
</feature>
<dbReference type="OrthoDB" id="5318634at2"/>
<feature type="transmembrane region" description="Helical" evidence="9">
    <location>
        <begin position="172"/>
        <end position="190"/>
    </location>
</feature>
<dbReference type="InterPro" id="IPR050297">
    <property type="entry name" value="LipidA_mod_glycosyltrf_83"/>
</dbReference>
<feature type="domain" description="Glycosyltransferase RgtA/B/C/D-like" evidence="10">
    <location>
        <begin position="108"/>
        <end position="254"/>
    </location>
</feature>
<organism evidence="11 12">
    <name type="scientific">Streptomyces indicus</name>
    <dbReference type="NCBI Taxonomy" id="417292"/>
    <lineage>
        <taxon>Bacteria</taxon>
        <taxon>Bacillati</taxon>
        <taxon>Actinomycetota</taxon>
        <taxon>Actinomycetes</taxon>
        <taxon>Kitasatosporales</taxon>
        <taxon>Streptomycetaceae</taxon>
        <taxon>Streptomyces</taxon>
    </lineage>
</organism>
<feature type="transmembrane region" description="Helical" evidence="9">
    <location>
        <begin position="313"/>
        <end position="331"/>
    </location>
</feature>
<name>A0A1G9E0P3_9ACTN</name>
<evidence type="ECO:0000256" key="5">
    <source>
        <dbReference type="ARBA" id="ARBA00022692"/>
    </source>
</evidence>
<keyword evidence="12" id="KW-1185">Reference proteome</keyword>
<protein>
    <submittedName>
        <fullName evidence="11">Mannosyltransferase</fullName>
    </submittedName>
</protein>
<evidence type="ECO:0000313" key="11">
    <source>
        <dbReference type="EMBL" id="SDK69701.1"/>
    </source>
</evidence>
<dbReference type="GO" id="GO:0005886">
    <property type="term" value="C:plasma membrane"/>
    <property type="evidence" value="ECO:0007669"/>
    <property type="project" value="UniProtKB-SubCell"/>
</dbReference>
<keyword evidence="3 11" id="KW-0328">Glycosyltransferase</keyword>
<dbReference type="GO" id="GO:0009103">
    <property type="term" value="P:lipopolysaccharide biosynthetic process"/>
    <property type="evidence" value="ECO:0007669"/>
    <property type="project" value="UniProtKB-ARBA"/>
</dbReference>
<feature type="transmembrane region" description="Helical" evidence="9">
    <location>
        <begin position="241"/>
        <end position="262"/>
    </location>
</feature>
<dbReference type="Pfam" id="PF13231">
    <property type="entry name" value="PMT_2"/>
    <property type="match status" value="1"/>
</dbReference>
<dbReference type="PANTHER" id="PTHR33908">
    <property type="entry name" value="MANNOSYLTRANSFERASE YKCB-RELATED"/>
    <property type="match status" value="1"/>
</dbReference>
<gene>
    <name evidence="11" type="ORF">SAMN05421806_110182</name>
</gene>
<reference evidence="11 12" key="1">
    <citation type="submission" date="2016-10" db="EMBL/GenBank/DDBJ databases">
        <authorList>
            <person name="de Groot N.N."/>
        </authorList>
    </citation>
    <scope>NUCLEOTIDE SEQUENCE [LARGE SCALE GENOMIC DNA]</scope>
    <source>
        <strain evidence="11 12">CGMCC 4.5727</strain>
    </source>
</reference>
<dbReference type="InterPro" id="IPR038731">
    <property type="entry name" value="RgtA/B/C-like"/>
</dbReference>
<dbReference type="PANTHER" id="PTHR33908:SF3">
    <property type="entry name" value="UNDECAPRENYL PHOSPHATE-ALPHA-4-AMINO-4-DEOXY-L-ARABINOSE ARABINOSYL TRANSFERASE"/>
    <property type="match status" value="1"/>
</dbReference>
<evidence type="ECO:0000259" key="10">
    <source>
        <dbReference type="Pfam" id="PF13231"/>
    </source>
</evidence>
<evidence type="ECO:0000256" key="8">
    <source>
        <dbReference type="SAM" id="MobiDB-lite"/>
    </source>
</evidence>
<evidence type="ECO:0000256" key="2">
    <source>
        <dbReference type="ARBA" id="ARBA00022475"/>
    </source>
</evidence>
<evidence type="ECO:0000256" key="3">
    <source>
        <dbReference type="ARBA" id="ARBA00022676"/>
    </source>
</evidence>
<sequence length="641" mass="66223">MYRTQASAFTGTPTASAHRAYPATAPVRADAPTGHLDMLARLLLARPAVTAAALPALAAAAIGAWGLDRGSMWRDESAAFAIARRPLPEIWRLTGSADAVDGVYYTLLHFVLRLHPGEVVLRLPSLLAVVLTAALVAVIGTRLARARVGLWAGLLYAVTPATGYYATDGSPYALVCAGAATATLLFLRAAELGRARDWCRYGAVLGCTAYVHPSAALLLGAHAVTLLVSWRRIPGEVWRGWAVAAAAALTALLPLLGLTYGQGVRGVASPGIDRVDALLRTFTGPAPLVVTAALLMICIALNAPLPRTGRISLNSLALPLVLVPPALLIALAQTGPLYHPAYALCALAGVPLLAAAGGERCAAVVRRLLPPGHPPHRAAAALAGAAAVAAAFVWQLPQHKSQAAADGRPDDMAAVARLAAHELQPGDPVLYLPSPARRHALTYPAGFAGTKDLALAAGPAASGTLYGKETGPLELRRKLAELDRVWVLAERRATEASWNPKSPTEAAKLSVINEQFVLRGEFPERSGVLRLYVRRAPERPIDWPAGKPVPVVDPVLEAHERAEARRRGETEAPAVGAAGAPAGEAGSSAGAPSAGNTPAGPDSRGSLNQHTAPAAPDADTVPAPDPGTASVPAPVPAVPAP</sequence>
<proteinExistence type="predicted"/>
<evidence type="ECO:0000256" key="6">
    <source>
        <dbReference type="ARBA" id="ARBA00022989"/>
    </source>
</evidence>
<dbReference type="STRING" id="417292.SAMN05421806_110182"/>
<keyword evidence="5 9" id="KW-0812">Transmembrane</keyword>
<feature type="transmembrane region" description="Helical" evidence="9">
    <location>
        <begin position="148"/>
        <end position="166"/>
    </location>
</feature>
<comment type="subcellular location">
    <subcellularLocation>
        <location evidence="1">Cell membrane</location>
        <topology evidence="1">Multi-pass membrane protein</topology>
    </subcellularLocation>
</comment>
<evidence type="ECO:0000256" key="1">
    <source>
        <dbReference type="ARBA" id="ARBA00004651"/>
    </source>
</evidence>
<dbReference type="RefSeq" id="WP_093613607.1">
    <property type="nucleotide sequence ID" value="NZ_FNFF01000010.1"/>
</dbReference>
<feature type="region of interest" description="Disordered" evidence="8">
    <location>
        <begin position="562"/>
        <end position="641"/>
    </location>
</feature>
<feature type="transmembrane region" description="Helical" evidence="9">
    <location>
        <begin position="48"/>
        <end position="67"/>
    </location>
</feature>
<keyword evidence="4 11" id="KW-0808">Transferase</keyword>
<dbReference type="Proteomes" id="UP000199155">
    <property type="component" value="Unassembled WGS sequence"/>
</dbReference>
<feature type="transmembrane region" description="Helical" evidence="9">
    <location>
        <begin position="282"/>
        <end position="301"/>
    </location>
</feature>
<dbReference type="AlphaFoldDB" id="A0A1G9E0P3"/>
<keyword evidence="7 9" id="KW-0472">Membrane</keyword>
<evidence type="ECO:0000256" key="4">
    <source>
        <dbReference type="ARBA" id="ARBA00022679"/>
    </source>
</evidence>
<dbReference type="GO" id="GO:0010041">
    <property type="term" value="P:response to iron(III) ion"/>
    <property type="evidence" value="ECO:0007669"/>
    <property type="project" value="TreeGrafter"/>
</dbReference>
<keyword evidence="2" id="KW-1003">Cell membrane</keyword>
<feature type="compositionally biased region" description="Low complexity" evidence="8">
    <location>
        <begin position="571"/>
        <end position="601"/>
    </location>
</feature>
<keyword evidence="6 9" id="KW-1133">Transmembrane helix</keyword>
<dbReference type="EMBL" id="FNFF01000010">
    <property type="protein sequence ID" value="SDK69701.1"/>
    <property type="molecule type" value="Genomic_DNA"/>
</dbReference>
<feature type="compositionally biased region" description="Low complexity" evidence="8">
    <location>
        <begin position="611"/>
        <end position="632"/>
    </location>
</feature>
<dbReference type="GO" id="GO:0016763">
    <property type="term" value="F:pentosyltransferase activity"/>
    <property type="evidence" value="ECO:0007669"/>
    <property type="project" value="TreeGrafter"/>
</dbReference>